<organism evidence="6 7">
    <name type="scientific">Kryptobacter tengchongensis</name>
    <dbReference type="NCBI Taxonomy" id="1643429"/>
    <lineage>
        <taxon>Bacteria</taxon>
        <taxon>Pseudomonadati</taxon>
        <taxon>Candidatus Kryptoniota</taxon>
        <taxon>Candidatus Kryptobacter</taxon>
    </lineage>
</organism>
<evidence type="ECO:0000256" key="4">
    <source>
        <dbReference type="ARBA" id="ARBA00023004"/>
    </source>
</evidence>
<dbReference type="Proteomes" id="UP000243105">
    <property type="component" value="Unassembled WGS sequence"/>
</dbReference>
<dbReference type="PANTHER" id="PTHR43545:SF1">
    <property type="entry name" value="HYDROGENASE-2 OPERON PROTEIN HYBA"/>
    <property type="match status" value="1"/>
</dbReference>
<dbReference type="AlphaFoldDB" id="A0A916PCA4"/>
<evidence type="ECO:0000256" key="5">
    <source>
        <dbReference type="ARBA" id="ARBA00023014"/>
    </source>
</evidence>
<feature type="non-terminal residue" evidence="6">
    <location>
        <position position="79"/>
    </location>
</feature>
<keyword evidence="2" id="KW-0479">Metal-binding</keyword>
<sequence length="79" mass="8885">MCYERIKNGGIPACVEACPAEARTFGTREELIEEAKRRINENPETYYPHIFGLKESGGTSVLYLADRPMQKLGIKVNLP</sequence>
<keyword evidence="4" id="KW-0408">Iron</keyword>
<name>A0A916PCA4_KRYT1</name>
<evidence type="ECO:0000313" key="6">
    <source>
        <dbReference type="EMBL" id="CUT03756.1"/>
    </source>
</evidence>
<evidence type="ECO:0000256" key="3">
    <source>
        <dbReference type="ARBA" id="ARBA00022737"/>
    </source>
</evidence>
<accession>A0A916PCA4</accession>
<dbReference type="PANTHER" id="PTHR43545">
    <property type="entry name" value="FORMATE DEHYDROGENASE, NITRATE-INDUCIBLE, IRON-SULFUR SUBUNIT"/>
    <property type="match status" value="1"/>
</dbReference>
<gene>
    <name evidence="6" type="ORF">JGI25_01285</name>
</gene>
<reference evidence="6 7" key="1">
    <citation type="submission" date="2015-11" db="EMBL/GenBank/DDBJ databases">
        <authorList>
            <person name="Varghese N."/>
        </authorList>
    </citation>
    <scope>NUCLEOTIDE SEQUENCE [LARGE SCALE GENOMIC DNA]</scope>
    <source>
        <strain evidence="6 7">JGI-25</strain>
    </source>
</reference>
<keyword evidence="5" id="KW-0411">Iron-sulfur</keyword>
<dbReference type="Gene3D" id="3.30.70.20">
    <property type="match status" value="1"/>
</dbReference>
<dbReference type="InterPro" id="IPR051555">
    <property type="entry name" value="FDH_Electron_Transfer_Unit"/>
</dbReference>
<comment type="caution">
    <text evidence="6">The sequence shown here is derived from an EMBL/GenBank/DDBJ whole genome shotgun (WGS) entry which is preliminary data.</text>
</comment>
<proteinExistence type="predicted"/>
<dbReference type="GO" id="GO:0051539">
    <property type="term" value="F:4 iron, 4 sulfur cluster binding"/>
    <property type="evidence" value="ECO:0007669"/>
    <property type="project" value="UniProtKB-KW"/>
</dbReference>
<dbReference type="SUPFAM" id="SSF54862">
    <property type="entry name" value="4Fe-4S ferredoxins"/>
    <property type="match status" value="1"/>
</dbReference>
<evidence type="ECO:0000256" key="2">
    <source>
        <dbReference type="ARBA" id="ARBA00022723"/>
    </source>
</evidence>
<keyword evidence="1" id="KW-0004">4Fe-4S</keyword>
<evidence type="ECO:0000313" key="7">
    <source>
        <dbReference type="Proteomes" id="UP000243105"/>
    </source>
</evidence>
<dbReference type="EMBL" id="CZVV01000098">
    <property type="protein sequence ID" value="CUT03756.1"/>
    <property type="molecule type" value="Genomic_DNA"/>
</dbReference>
<protein>
    <submittedName>
        <fullName evidence="6">4Fe-4S dicluster domain-containing protein</fullName>
    </submittedName>
</protein>
<keyword evidence="3" id="KW-0677">Repeat</keyword>
<evidence type="ECO:0000256" key="1">
    <source>
        <dbReference type="ARBA" id="ARBA00022485"/>
    </source>
</evidence>
<dbReference type="GO" id="GO:0046872">
    <property type="term" value="F:metal ion binding"/>
    <property type="evidence" value="ECO:0007669"/>
    <property type="project" value="UniProtKB-KW"/>
</dbReference>